<evidence type="ECO:0000313" key="1">
    <source>
        <dbReference type="EMBL" id="RKP44749.1"/>
    </source>
</evidence>
<name>A0A494X9G8_9BURK</name>
<organism evidence="1 2">
    <name type="scientific">Pararobbsia silviterrae</name>
    <dbReference type="NCBI Taxonomy" id="1792498"/>
    <lineage>
        <taxon>Bacteria</taxon>
        <taxon>Pseudomonadati</taxon>
        <taxon>Pseudomonadota</taxon>
        <taxon>Betaproteobacteria</taxon>
        <taxon>Burkholderiales</taxon>
        <taxon>Burkholderiaceae</taxon>
        <taxon>Pararobbsia</taxon>
    </lineage>
</organism>
<reference evidence="1 2" key="1">
    <citation type="submission" date="2018-10" db="EMBL/GenBank/DDBJ databases">
        <title>Robbsia sp. DHC34, isolated from soil.</title>
        <authorList>
            <person name="Gao Z.-H."/>
            <person name="Qiu L.-H."/>
        </authorList>
    </citation>
    <scope>NUCLEOTIDE SEQUENCE [LARGE SCALE GENOMIC DNA]</scope>
    <source>
        <strain evidence="1 2">DHC34</strain>
    </source>
</reference>
<comment type="caution">
    <text evidence="1">The sequence shown here is derived from an EMBL/GenBank/DDBJ whole genome shotgun (WGS) entry which is preliminary data.</text>
</comment>
<keyword evidence="2" id="KW-1185">Reference proteome</keyword>
<protein>
    <submittedName>
        <fullName evidence="1">Uncharacterized protein</fullName>
    </submittedName>
</protein>
<sequence length="96" mass="10627">MDDLLGFAGARRRVGNVDQHAIGNIGHRVGERRGRYRRGGCLRIGDDAFDPVGRIAEPDRQRGIGRETTVPEMAPPVHESADRQLKLNVHTCAATW</sequence>
<dbReference type="EMBL" id="RBZU01000019">
    <property type="protein sequence ID" value="RKP44749.1"/>
    <property type="molecule type" value="Genomic_DNA"/>
</dbReference>
<accession>A0A494X9G8</accession>
<evidence type="ECO:0000313" key="2">
    <source>
        <dbReference type="Proteomes" id="UP000270342"/>
    </source>
</evidence>
<proteinExistence type="predicted"/>
<dbReference type="Proteomes" id="UP000270342">
    <property type="component" value="Unassembled WGS sequence"/>
</dbReference>
<dbReference type="AlphaFoldDB" id="A0A494X9G8"/>
<gene>
    <name evidence="1" type="ORF">D7S86_27395</name>
</gene>